<evidence type="ECO:0000256" key="2">
    <source>
        <dbReference type="ARBA" id="ARBA00022980"/>
    </source>
</evidence>
<evidence type="ECO:0000256" key="4">
    <source>
        <dbReference type="ARBA" id="ARBA00035204"/>
    </source>
</evidence>
<dbReference type="AlphaFoldDB" id="A0A2G9Z9X3"/>
<dbReference type="GO" id="GO:0006412">
    <property type="term" value="P:translation"/>
    <property type="evidence" value="ECO:0007669"/>
    <property type="project" value="UniProtKB-UniRule"/>
</dbReference>
<proteinExistence type="inferred from homology"/>
<dbReference type="GO" id="GO:1990904">
    <property type="term" value="C:ribonucleoprotein complex"/>
    <property type="evidence" value="ECO:0007669"/>
    <property type="project" value="UniProtKB-KW"/>
</dbReference>
<dbReference type="GO" id="GO:0005840">
    <property type="term" value="C:ribosome"/>
    <property type="evidence" value="ECO:0007669"/>
    <property type="project" value="UniProtKB-KW"/>
</dbReference>
<dbReference type="Proteomes" id="UP000228812">
    <property type="component" value="Unassembled WGS sequence"/>
</dbReference>
<dbReference type="NCBIfam" id="TIGR00012">
    <property type="entry name" value="L29"/>
    <property type="match status" value="1"/>
</dbReference>
<evidence type="ECO:0000313" key="7">
    <source>
        <dbReference type="Proteomes" id="UP000228812"/>
    </source>
</evidence>
<dbReference type="Gene3D" id="1.10.287.310">
    <property type="match status" value="1"/>
</dbReference>
<name>A0A2G9Z9X3_9BACT</name>
<accession>A0A2G9Z9X3</accession>
<dbReference type="InterPro" id="IPR036049">
    <property type="entry name" value="Ribosomal_uL29_sf"/>
</dbReference>
<dbReference type="EMBL" id="PCRZ01000021">
    <property type="protein sequence ID" value="PIP29972.1"/>
    <property type="molecule type" value="Genomic_DNA"/>
</dbReference>
<evidence type="ECO:0000256" key="1">
    <source>
        <dbReference type="ARBA" id="ARBA00009254"/>
    </source>
</evidence>
<gene>
    <name evidence="5 6" type="primary">rpmC</name>
    <name evidence="6" type="ORF">COX26_01275</name>
</gene>
<evidence type="ECO:0000256" key="5">
    <source>
        <dbReference type="HAMAP-Rule" id="MF_00374"/>
    </source>
</evidence>
<dbReference type="GO" id="GO:0003735">
    <property type="term" value="F:structural constituent of ribosome"/>
    <property type="evidence" value="ECO:0007669"/>
    <property type="project" value="InterPro"/>
</dbReference>
<comment type="similarity">
    <text evidence="1 5">Belongs to the universal ribosomal protein uL29 family.</text>
</comment>
<protein>
    <recommendedName>
        <fullName evidence="4 5">Large ribosomal subunit protein uL29</fullName>
    </recommendedName>
</protein>
<dbReference type="HAMAP" id="MF_00374">
    <property type="entry name" value="Ribosomal_uL29"/>
    <property type="match status" value="1"/>
</dbReference>
<comment type="caution">
    <text evidence="6">The sequence shown here is derived from an EMBL/GenBank/DDBJ whole genome shotgun (WGS) entry which is preliminary data.</text>
</comment>
<dbReference type="SUPFAM" id="SSF46561">
    <property type="entry name" value="Ribosomal protein L29 (L29p)"/>
    <property type="match status" value="1"/>
</dbReference>
<keyword evidence="3 5" id="KW-0687">Ribonucleoprotein</keyword>
<sequence length="70" mass="8006">MKKKDLHAYREKPIPEIEKEIRESRARLEVLTFDLAGGKVKNIREVRAVKKTIAQLLTLRQARGGGGEQH</sequence>
<dbReference type="InterPro" id="IPR001854">
    <property type="entry name" value="Ribosomal_uL29"/>
</dbReference>
<keyword evidence="2 5" id="KW-0689">Ribosomal protein</keyword>
<organism evidence="6 7">
    <name type="scientific">Candidatus Jorgensenbacteria bacterium CG23_combo_of_CG06-09_8_20_14_all_54_14</name>
    <dbReference type="NCBI Taxonomy" id="1974595"/>
    <lineage>
        <taxon>Bacteria</taxon>
        <taxon>Candidatus Joergenseniibacteriota</taxon>
    </lineage>
</organism>
<dbReference type="Pfam" id="PF00831">
    <property type="entry name" value="Ribosomal_L29"/>
    <property type="match status" value="1"/>
</dbReference>
<evidence type="ECO:0000313" key="6">
    <source>
        <dbReference type="EMBL" id="PIP29972.1"/>
    </source>
</evidence>
<evidence type="ECO:0000256" key="3">
    <source>
        <dbReference type="ARBA" id="ARBA00023274"/>
    </source>
</evidence>
<reference evidence="6 7" key="1">
    <citation type="submission" date="2017-09" db="EMBL/GenBank/DDBJ databases">
        <title>Depth-based differentiation of microbial function through sediment-hosted aquifers and enrichment of novel symbionts in the deep terrestrial subsurface.</title>
        <authorList>
            <person name="Probst A.J."/>
            <person name="Ladd B."/>
            <person name="Jarett J.K."/>
            <person name="Geller-Mcgrath D.E."/>
            <person name="Sieber C.M."/>
            <person name="Emerson J.B."/>
            <person name="Anantharaman K."/>
            <person name="Thomas B.C."/>
            <person name="Malmstrom R."/>
            <person name="Stieglmeier M."/>
            <person name="Klingl A."/>
            <person name="Woyke T."/>
            <person name="Ryan C.M."/>
            <person name="Banfield J.F."/>
        </authorList>
    </citation>
    <scope>NUCLEOTIDE SEQUENCE [LARGE SCALE GENOMIC DNA]</scope>
    <source>
        <strain evidence="6">CG23_combo_of_CG06-09_8_20_14_all_54_14</strain>
    </source>
</reference>